<evidence type="ECO:0000256" key="10">
    <source>
        <dbReference type="ARBA" id="ARBA00023136"/>
    </source>
</evidence>
<comment type="caution">
    <text evidence="13">The sequence shown here is derived from an EMBL/GenBank/DDBJ whole genome shotgun (WGS) entry which is preliminary data.</text>
</comment>
<evidence type="ECO:0000256" key="12">
    <source>
        <dbReference type="SAM" id="MobiDB-lite"/>
    </source>
</evidence>
<evidence type="ECO:0000256" key="11">
    <source>
        <dbReference type="PIRSR" id="PIRSR602403-1"/>
    </source>
</evidence>
<name>A0AAV4WNK4_9ARAC</name>
<dbReference type="GO" id="GO:0005789">
    <property type="term" value="C:endoplasmic reticulum membrane"/>
    <property type="evidence" value="ECO:0007669"/>
    <property type="project" value="UniProtKB-SubCell"/>
</dbReference>
<keyword evidence="5 11" id="KW-0349">Heme</keyword>
<keyword evidence="8 11" id="KW-0408">Iron</keyword>
<keyword evidence="9" id="KW-0503">Monooxygenase</keyword>
<organism evidence="13 14">
    <name type="scientific">Caerostris darwini</name>
    <dbReference type="NCBI Taxonomy" id="1538125"/>
    <lineage>
        <taxon>Eukaryota</taxon>
        <taxon>Metazoa</taxon>
        <taxon>Ecdysozoa</taxon>
        <taxon>Arthropoda</taxon>
        <taxon>Chelicerata</taxon>
        <taxon>Arachnida</taxon>
        <taxon>Araneae</taxon>
        <taxon>Araneomorphae</taxon>
        <taxon>Entelegynae</taxon>
        <taxon>Araneoidea</taxon>
        <taxon>Araneidae</taxon>
        <taxon>Caerostris</taxon>
    </lineage>
</organism>
<comment type="cofactor">
    <cofactor evidence="1 11">
        <name>heme</name>
        <dbReference type="ChEBI" id="CHEBI:30413"/>
    </cofactor>
</comment>
<dbReference type="AlphaFoldDB" id="A0AAV4WNK4"/>
<dbReference type="GO" id="GO:0020037">
    <property type="term" value="F:heme binding"/>
    <property type="evidence" value="ECO:0007669"/>
    <property type="project" value="InterPro"/>
</dbReference>
<evidence type="ECO:0000256" key="3">
    <source>
        <dbReference type="ARBA" id="ARBA00004586"/>
    </source>
</evidence>
<dbReference type="EMBL" id="BPLQ01014903">
    <property type="protein sequence ID" value="GIY84152.1"/>
    <property type="molecule type" value="Genomic_DNA"/>
</dbReference>
<keyword evidence="6 11" id="KW-0479">Metal-binding</keyword>
<dbReference type="PRINTS" id="PR00465">
    <property type="entry name" value="EP450IV"/>
</dbReference>
<feature type="compositionally biased region" description="Polar residues" evidence="12">
    <location>
        <begin position="138"/>
        <end position="147"/>
    </location>
</feature>
<dbReference type="Pfam" id="PF00067">
    <property type="entry name" value="p450"/>
    <property type="match status" value="1"/>
</dbReference>
<comment type="subcellular location">
    <subcellularLocation>
        <location evidence="3">Endoplasmic reticulum membrane</location>
    </subcellularLocation>
</comment>
<evidence type="ECO:0000256" key="4">
    <source>
        <dbReference type="ARBA" id="ARBA00010617"/>
    </source>
</evidence>
<evidence type="ECO:0000313" key="14">
    <source>
        <dbReference type="Proteomes" id="UP001054837"/>
    </source>
</evidence>
<reference evidence="13 14" key="1">
    <citation type="submission" date="2021-06" db="EMBL/GenBank/DDBJ databases">
        <title>Caerostris darwini draft genome.</title>
        <authorList>
            <person name="Kono N."/>
            <person name="Arakawa K."/>
        </authorList>
    </citation>
    <scope>NUCLEOTIDE SEQUENCE [LARGE SCALE GENOMIC DNA]</scope>
</reference>
<dbReference type="InterPro" id="IPR002403">
    <property type="entry name" value="Cyt_P450_E_grp-IV"/>
</dbReference>
<evidence type="ECO:0000256" key="5">
    <source>
        <dbReference type="ARBA" id="ARBA00022617"/>
    </source>
</evidence>
<keyword evidence="10" id="KW-0472">Membrane</keyword>
<accession>A0AAV4WNK4</accession>
<dbReference type="InterPro" id="IPR036396">
    <property type="entry name" value="Cyt_P450_sf"/>
</dbReference>
<keyword evidence="9" id="KW-0560">Oxidoreductase</keyword>
<dbReference type="GO" id="GO:0004497">
    <property type="term" value="F:monooxygenase activity"/>
    <property type="evidence" value="ECO:0007669"/>
    <property type="project" value="UniProtKB-KW"/>
</dbReference>
<dbReference type="Proteomes" id="UP001054837">
    <property type="component" value="Unassembled WGS sequence"/>
</dbReference>
<dbReference type="InterPro" id="IPR050196">
    <property type="entry name" value="Cytochrome_P450_Monoox"/>
</dbReference>
<comment type="function">
    <text evidence="2">May be involved in the metabolism of insect hormones and in the breakdown of synthetic insecticides.</text>
</comment>
<dbReference type="GO" id="GO:0005506">
    <property type="term" value="F:iron ion binding"/>
    <property type="evidence" value="ECO:0007669"/>
    <property type="project" value="InterPro"/>
</dbReference>
<feature type="binding site" description="axial binding residue" evidence="11">
    <location>
        <position position="99"/>
    </location>
    <ligand>
        <name>heme</name>
        <dbReference type="ChEBI" id="CHEBI:30413"/>
    </ligand>
    <ligandPart>
        <name>Fe</name>
        <dbReference type="ChEBI" id="CHEBI:18248"/>
    </ligandPart>
</feature>
<dbReference type="GO" id="GO:0016705">
    <property type="term" value="F:oxidoreductase activity, acting on paired donors, with incorporation or reduction of molecular oxygen"/>
    <property type="evidence" value="ECO:0007669"/>
    <property type="project" value="InterPro"/>
</dbReference>
<evidence type="ECO:0000256" key="6">
    <source>
        <dbReference type="ARBA" id="ARBA00022723"/>
    </source>
</evidence>
<protein>
    <submittedName>
        <fullName evidence="13">Cytochrome P450 4c3</fullName>
    </submittedName>
</protein>
<comment type="similarity">
    <text evidence="4">Belongs to the cytochrome P450 family.</text>
</comment>
<evidence type="ECO:0000256" key="2">
    <source>
        <dbReference type="ARBA" id="ARBA00003690"/>
    </source>
</evidence>
<feature type="region of interest" description="Disordered" evidence="12">
    <location>
        <begin position="126"/>
        <end position="147"/>
    </location>
</feature>
<keyword evidence="7" id="KW-0256">Endoplasmic reticulum</keyword>
<dbReference type="InterPro" id="IPR001128">
    <property type="entry name" value="Cyt_P450"/>
</dbReference>
<evidence type="ECO:0000256" key="1">
    <source>
        <dbReference type="ARBA" id="ARBA00001971"/>
    </source>
</evidence>
<gene>
    <name evidence="13" type="primary">Cyp4c3</name>
    <name evidence="13" type="ORF">CDAR_190161</name>
</gene>
<keyword evidence="14" id="KW-1185">Reference proteome</keyword>
<evidence type="ECO:0000313" key="13">
    <source>
        <dbReference type="EMBL" id="GIY84152.1"/>
    </source>
</evidence>
<dbReference type="Gene3D" id="1.10.630.10">
    <property type="entry name" value="Cytochrome P450"/>
    <property type="match status" value="1"/>
</dbReference>
<dbReference type="PANTHER" id="PTHR24291">
    <property type="entry name" value="CYTOCHROME P450 FAMILY 4"/>
    <property type="match status" value="1"/>
</dbReference>
<evidence type="ECO:0000256" key="9">
    <source>
        <dbReference type="ARBA" id="ARBA00023033"/>
    </source>
</evidence>
<evidence type="ECO:0000256" key="7">
    <source>
        <dbReference type="ARBA" id="ARBA00022824"/>
    </source>
</evidence>
<dbReference type="PANTHER" id="PTHR24291:SF189">
    <property type="entry name" value="CYTOCHROME P450 4C3-RELATED"/>
    <property type="match status" value="1"/>
</dbReference>
<evidence type="ECO:0000256" key="8">
    <source>
        <dbReference type="ARBA" id="ARBA00023004"/>
    </source>
</evidence>
<sequence>MFSPKAVGALVRAKQRHVECYRLYPPGALFARKTCEEISICGYTIPKRATVVVSPFLVHRDEDVFPDPEKFDPDRFLPENIPHIPDCAYIPFAAGPRNCIGHTFAEIEVKVLVCHILRKISPSLSGLDGPSASHRQNHSPVVSTRPHQVSTQTTVNDFSIVHSRSKLIDFLIQLFVVSLPINFVVVL</sequence>
<proteinExistence type="inferred from homology"/>
<dbReference type="SUPFAM" id="SSF48264">
    <property type="entry name" value="Cytochrome P450"/>
    <property type="match status" value="1"/>
</dbReference>